<keyword evidence="5" id="KW-0812">Transmembrane</keyword>
<dbReference type="InterPro" id="IPR036188">
    <property type="entry name" value="FAD/NAD-bd_sf"/>
</dbReference>
<keyword evidence="8" id="KW-1185">Reference proteome</keyword>
<dbReference type="GO" id="GO:0071949">
    <property type="term" value="F:FAD binding"/>
    <property type="evidence" value="ECO:0007669"/>
    <property type="project" value="InterPro"/>
</dbReference>
<sequence length="427" mass="47359">MSDQASANKSVPEVLIIGAGIGGLMLAILLEQISIPYHIYERATEVKPLGSALSFGGHVLPALEQLGIHKELVEVSKSYTDIYFYDANCKKIGTHDVLAVRDATGYDILIFSRPRFYELLQKRVPVHKISFNKKIVRTEEKEGKVHIYCSDDTSYSGDVLIGADGAHSGVRKSLYEQLDEQGILPKSDLEAFSVGHTAIVGVATSTPEKYPQLKEEDANFSQILYEGSGNCYVITLPNNQISWGFGIQLSNASLRETHLSNAEWGPEANDNTLKDFRDFPCPLGGTMGDIFDATPKHLISKVLLEEKVFTTWHHGRTVLLGDACHKFHPSGGQGAANAIHDAIALANCLYNMTDSSLQSINTAFKEYYAQRHDRVEEVFKRSHFMSKLLNGQNSEYRPQVAWLPLIENRGNGTTLPQEGRRYDTPAI</sequence>
<reference evidence="7" key="1">
    <citation type="journal article" date="2020" name="Fungal Divers.">
        <title>Resolving the Mortierellaceae phylogeny through synthesis of multi-gene phylogenetics and phylogenomics.</title>
        <authorList>
            <person name="Vandepol N."/>
            <person name="Liber J."/>
            <person name="Desiro A."/>
            <person name="Na H."/>
            <person name="Kennedy M."/>
            <person name="Barry K."/>
            <person name="Grigoriev I.V."/>
            <person name="Miller A.N."/>
            <person name="O'Donnell K."/>
            <person name="Stajich J.E."/>
            <person name="Bonito G."/>
        </authorList>
    </citation>
    <scope>NUCLEOTIDE SEQUENCE</scope>
    <source>
        <strain evidence="7">NRRL 2769</strain>
    </source>
</reference>
<dbReference type="AlphaFoldDB" id="A0A9P6MQ21"/>
<dbReference type="PANTHER" id="PTHR47356">
    <property type="entry name" value="FAD-DEPENDENT MONOOXYGENASE ASQG-RELATED"/>
    <property type="match status" value="1"/>
</dbReference>
<dbReference type="Proteomes" id="UP000703661">
    <property type="component" value="Unassembled WGS sequence"/>
</dbReference>
<feature type="domain" description="FAD-binding" evidence="6">
    <location>
        <begin position="13"/>
        <end position="381"/>
    </location>
</feature>
<feature type="transmembrane region" description="Helical" evidence="5">
    <location>
        <begin position="12"/>
        <end position="30"/>
    </location>
</feature>
<comment type="similarity">
    <text evidence="1">Belongs to the paxM FAD-dependent monooxygenase family.</text>
</comment>
<keyword evidence="5" id="KW-0472">Membrane</keyword>
<dbReference type="PANTHER" id="PTHR47356:SF2">
    <property type="entry name" value="FAD-BINDING DOMAIN-CONTAINING PROTEIN-RELATED"/>
    <property type="match status" value="1"/>
</dbReference>
<dbReference type="GO" id="GO:0004497">
    <property type="term" value="F:monooxygenase activity"/>
    <property type="evidence" value="ECO:0007669"/>
    <property type="project" value="InterPro"/>
</dbReference>
<dbReference type="EMBL" id="JAAAID010001654">
    <property type="protein sequence ID" value="KAG0009213.1"/>
    <property type="molecule type" value="Genomic_DNA"/>
</dbReference>
<evidence type="ECO:0000313" key="8">
    <source>
        <dbReference type="Proteomes" id="UP000703661"/>
    </source>
</evidence>
<keyword evidence="2" id="KW-0285">Flavoprotein</keyword>
<keyword evidence="3" id="KW-0274">FAD</keyword>
<dbReference type="InterPro" id="IPR050562">
    <property type="entry name" value="FAD_mOase_fung"/>
</dbReference>
<gene>
    <name evidence="7" type="ORF">BGZ80_002626</name>
</gene>
<comment type="caution">
    <text evidence="7">The sequence shown here is derived from an EMBL/GenBank/DDBJ whole genome shotgun (WGS) entry which is preliminary data.</text>
</comment>
<dbReference type="SUPFAM" id="SSF51905">
    <property type="entry name" value="FAD/NAD(P)-binding domain"/>
    <property type="match status" value="1"/>
</dbReference>
<evidence type="ECO:0000256" key="2">
    <source>
        <dbReference type="ARBA" id="ARBA00022630"/>
    </source>
</evidence>
<name>A0A9P6MQ21_9FUNG</name>
<evidence type="ECO:0000259" key="6">
    <source>
        <dbReference type="Pfam" id="PF01494"/>
    </source>
</evidence>
<evidence type="ECO:0000256" key="5">
    <source>
        <dbReference type="SAM" id="Phobius"/>
    </source>
</evidence>
<evidence type="ECO:0000256" key="3">
    <source>
        <dbReference type="ARBA" id="ARBA00022827"/>
    </source>
</evidence>
<proteinExistence type="inferred from homology"/>
<dbReference type="Pfam" id="PF01494">
    <property type="entry name" value="FAD_binding_3"/>
    <property type="match status" value="1"/>
</dbReference>
<dbReference type="Gene3D" id="3.50.50.60">
    <property type="entry name" value="FAD/NAD(P)-binding domain"/>
    <property type="match status" value="1"/>
</dbReference>
<dbReference type="PRINTS" id="PR00420">
    <property type="entry name" value="RNGMNOXGNASE"/>
</dbReference>
<organism evidence="7 8">
    <name type="scientific">Entomortierella chlamydospora</name>
    <dbReference type="NCBI Taxonomy" id="101097"/>
    <lineage>
        <taxon>Eukaryota</taxon>
        <taxon>Fungi</taxon>
        <taxon>Fungi incertae sedis</taxon>
        <taxon>Mucoromycota</taxon>
        <taxon>Mortierellomycotina</taxon>
        <taxon>Mortierellomycetes</taxon>
        <taxon>Mortierellales</taxon>
        <taxon>Mortierellaceae</taxon>
        <taxon>Entomortierella</taxon>
    </lineage>
</organism>
<keyword evidence="5" id="KW-1133">Transmembrane helix</keyword>
<protein>
    <recommendedName>
        <fullName evidence="6">FAD-binding domain-containing protein</fullName>
    </recommendedName>
</protein>
<keyword evidence="4" id="KW-0560">Oxidoreductase</keyword>
<evidence type="ECO:0000256" key="1">
    <source>
        <dbReference type="ARBA" id="ARBA00007992"/>
    </source>
</evidence>
<evidence type="ECO:0000313" key="7">
    <source>
        <dbReference type="EMBL" id="KAG0009213.1"/>
    </source>
</evidence>
<evidence type="ECO:0000256" key="4">
    <source>
        <dbReference type="ARBA" id="ARBA00023002"/>
    </source>
</evidence>
<dbReference type="InterPro" id="IPR002938">
    <property type="entry name" value="FAD-bd"/>
</dbReference>
<accession>A0A9P6MQ21</accession>